<protein>
    <submittedName>
        <fullName evidence="7">Putative GTPase IMAP family member 7-like isoform X2</fullName>
    </submittedName>
</protein>
<sequence length="369" mass="41852">MAMTNLQRDTLTKTLEVLTKDLDVSPAIIHLISKGILNENDRDNIIAKVTERDKVVEFVTTIKKRGTKAYPIFIEYLKNCRGSEHLAEELDKKLRELETEGTKQIKRWERFETKFHSFKCTHETISSYQDIPEKINILLIGKTGSGKSATGNTIIGSSCFKAACSSQSVTGTIASEVIEEKGINITVIDTPGLFDTAKCNENVTIQNEDLMLEIAKTMISFNTGIHLFLLVCSSTVRFTKEEQETIGAIEKILGKEFYSNCVVILTNARAQFGGYEMESLQDYVNREIETGGKFAELLAQVKENIIAVENCFDDDFLREKQREKFLCCLAQVIEANKGCVYSNELFEAAHKRVEQQEIERKKRLRKEMK</sequence>
<dbReference type="PROSITE" id="PS50209">
    <property type="entry name" value="CARD"/>
    <property type="match status" value="1"/>
</dbReference>
<dbReference type="Proteomes" id="UP000230750">
    <property type="component" value="Unassembled WGS sequence"/>
</dbReference>
<feature type="coiled-coil region" evidence="4">
    <location>
        <begin position="80"/>
        <end position="107"/>
    </location>
</feature>
<keyword evidence="3" id="KW-0342">GTP-binding</keyword>
<dbReference type="CDD" id="cd01671">
    <property type="entry name" value="CARD"/>
    <property type="match status" value="1"/>
</dbReference>
<dbReference type="SMART" id="SM00114">
    <property type="entry name" value="CARD"/>
    <property type="match status" value="1"/>
</dbReference>
<evidence type="ECO:0000259" key="5">
    <source>
        <dbReference type="PROSITE" id="PS50209"/>
    </source>
</evidence>
<evidence type="ECO:0000256" key="1">
    <source>
        <dbReference type="ARBA" id="ARBA00008535"/>
    </source>
</evidence>
<keyword evidence="8" id="KW-1185">Reference proteome</keyword>
<comment type="similarity">
    <text evidence="1">Belongs to the TRAFAC class TrmE-Era-EngA-EngB-Septin-like GTPase superfamily. AIG1/Toc34/Toc159-like paraseptin GTPase family. IAN subfamily.</text>
</comment>
<organism evidence="7 8">
    <name type="scientific">Stichopus japonicus</name>
    <name type="common">Sea cucumber</name>
    <dbReference type="NCBI Taxonomy" id="307972"/>
    <lineage>
        <taxon>Eukaryota</taxon>
        <taxon>Metazoa</taxon>
        <taxon>Echinodermata</taxon>
        <taxon>Eleutherozoa</taxon>
        <taxon>Echinozoa</taxon>
        <taxon>Holothuroidea</taxon>
        <taxon>Aspidochirotacea</taxon>
        <taxon>Aspidochirotida</taxon>
        <taxon>Stichopodidae</taxon>
        <taxon>Apostichopus</taxon>
    </lineage>
</organism>
<keyword evidence="2" id="KW-0547">Nucleotide-binding</keyword>
<evidence type="ECO:0000313" key="7">
    <source>
        <dbReference type="EMBL" id="PIK52692.1"/>
    </source>
</evidence>
<feature type="domain" description="AIG1-type G" evidence="6">
    <location>
        <begin position="132"/>
        <end position="350"/>
    </location>
</feature>
<dbReference type="InterPro" id="IPR045058">
    <property type="entry name" value="GIMA/IAN/Toc"/>
</dbReference>
<evidence type="ECO:0000259" key="6">
    <source>
        <dbReference type="PROSITE" id="PS51720"/>
    </source>
</evidence>
<evidence type="ECO:0000256" key="2">
    <source>
        <dbReference type="ARBA" id="ARBA00022741"/>
    </source>
</evidence>
<evidence type="ECO:0000256" key="4">
    <source>
        <dbReference type="SAM" id="Coils"/>
    </source>
</evidence>
<accession>A0A2G8KXI4</accession>
<evidence type="ECO:0000256" key="3">
    <source>
        <dbReference type="ARBA" id="ARBA00023134"/>
    </source>
</evidence>
<dbReference type="Gene3D" id="3.40.50.300">
    <property type="entry name" value="P-loop containing nucleotide triphosphate hydrolases"/>
    <property type="match status" value="1"/>
</dbReference>
<proteinExistence type="inferred from homology"/>
<evidence type="ECO:0000313" key="8">
    <source>
        <dbReference type="Proteomes" id="UP000230750"/>
    </source>
</evidence>
<dbReference type="PROSITE" id="PS51720">
    <property type="entry name" value="G_AIG1"/>
    <property type="match status" value="1"/>
</dbReference>
<dbReference type="PANTHER" id="PTHR10903">
    <property type="entry name" value="GTPASE, IMAP FAMILY MEMBER-RELATED"/>
    <property type="match status" value="1"/>
</dbReference>
<dbReference type="InterPro" id="IPR006703">
    <property type="entry name" value="G_AIG1"/>
</dbReference>
<dbReference type="AlphaFoldDB" id="A0A2G8KXI4"/>
<dbReference type="Gene3D" id="1.10.533.10">
    <property type="entry name" value="Death Domain, Fas"/>
    <property type="match status" value="1"/>
</dbReference>
<dbReference type="Pfam" id="PF04548">
    <property type="entry name" value="AIG1"/>
    <property type="match status" value="1"/>
</dbReference>
<reference evidence="7 8" key="1">
    <citation type="journal article" date="2017" name="PLoS Biol.">
        <title>The sea cucumber genome provides insights into morphological evolution and visceral regeneration.</title>
        <authorList>
            <person name="Zhang X."/>
            <person name="Sun L."/>
            <person name="Yuan J."/>
            <person name="Sun Y."/>
            <person name="Gao Y."/>
            <person name="Zhang L."/>
            <person name="Li S."/>
            <person name="Dai H."/>
            <person name="Hamel J.F."/>
            <person name="Liu C."/>
            <person name="Yu Y."/>
            <person name="Liu S."/>
            <person name="Lin W."/>
            <person name="Guo K."/>
            <person name="Jin S."/>
            <person name="Xu P."/>
            <person name="Storey K.B."/>
            <person name="Huan P."/>
            <person name="Zhang T."/>
            <person name="Zhou Y."/>
            <person name="Zhang J."/>
            <person name="Lin C."/>
            <person name="Li X."/>
            <person name="Xing L."/>
            <person name="Huo D."/>
            <person name="Sun M."/>
            <person name="Wang L."/>
            <person name="Mercier A."/>
            <person name="Li F."/>
            <person name="Yang H."/>
            <person name="Xiang J."/>
        </authorList>
    </citation>
    <scope>NUCLEOTIDE SEQUENCE [LARGE SCALE GENOMIC DNA]</scope>
    <source>
        <strain evidence="7">Shaxun</strain>
        <tissue evidence="7">Muscle</tissue>
    </source>
</reference>
<dbReference type="InterPro" id="IPR011029">
    <property type="entry name" value="DEATH-like_dom_sf"/>
</dbReference>
<dbReference type="InterPro" id="IPR027417">
    <property type="entry name" value="P-loop_NTPase"/>
</dbReference>
<keyword evidence="4" id="KW-0175">Coiled coil</keyword>
<comment type="caution">
    <text evidence="7">The sequence shown here is derived from an EMBL/GenBank/DDBJ whole genome shotgun (WGS) entry which is preliminary data.</text>
</comment>
<dbReference type="Pfam" id="PF00619">
    <property type="entry name" value="CARD"/>
    <property type="match status" value="1"/>
</dbReference>
<dbReference type="InterPro" id="IPR001315">
    <property type="entry name" value="CARD"/>
</dbReference>
<dbReference type="SUPFAM" id="SSF52540">
    <property type="entry name" value="P-loop containing nucleoside triphosphate hydrolases"/>
    <property type="match status" value="1"/>
</dbReference>
<feature type="domain" description="CARD" evidence="5">
    <location>
        <begin position="3"/>
        <end position="79"/>
    </location>
</feature>
<dbReference type="STRING" id="307972.A0A2G8KXI4"/>
<dbReference type="GO" id="GO:0005525">
    <property type="term" value="F:GTP binding"/>
    <property type="evidence" value="ECO:0007669"/>
    <property type="project" value="UniProtKB-KW"/>
</dbReference>
<dbReference type="GO" id="GO:0042981">
    <property type="term" value="P:regulation of apoptotic process"/>
    <property type="evidence" value="ECO:0007669"/>
    <property type="project" value="InterPro"/>
</dbReference>
<dbReference type="SUPFAM" id="SSF47986">
    <property type="entry name" value="DEATH domain"/>
    <property type="match status" value="1"/>
</dbReference>
<dbReference type="OrthoDB" id="8954335at2759"/>
<dbReference type="EMBL" id="MRZV01000317">
    <property type="protein sequence ID" value="PIK52692.1"/>
    <property type="molecule type" value="Genomic_DNA"/>
</dbReference>
<dbReference type="PANTHER" id="PTHR10903:SF184">
    <property type="entry name" value="GTP-BINDING PROTEIN A"/>
    <property type="match status" value="1"/>
</dbReference>
<gene>
    <name evidence="7" type="ORF">BSL78_10426</name>
</gene>
<name>A0A2G8KXI4_STIJA</name>